<dbReference type="EMBL" id="WJEC01000004">
    <property type="protein sequence ID" value="KAF7487525.1"/>
    <property type="molecule type" value="Genomic_DNA"/>
</dbReference>
<name>A0A834QZR6_MARMO</name>
<accession>A0A834QZR6</accession>
<protein>
    <submittedName>
        <fullName evidence="2">Uncharacterized protein</fullName>
    </submittedName>
</protein>
<proteinExistence type="predicted"/>
<feature type="region of interest" description="Disordered" evidence="1">
    <location>
        <begin position="1"/>
        <end position="38"/>
    </location>
</feature>
<evidence type="ECO:0000313" key="3">
    <source>
        <dbReference type="Proteomes" id="UP000662637"/>
    </source>
</evidence>
<dbReference type="Proteomes" id="UP000662637">
    <property type="component" value="Unassembled WGS sequence"/>
</dbReference>
<organism evidence="2 3">
    <name type="scientific">Marmota monax</name>
    <name type="common">Woodchuck</name>
    <dbReference type="NCBI Taxonomy" id="9995"/>
    <lineage>
        <taxon>Eukaryota</taxon>
        <taxon>Metazoa</taxon>
        <taxon>Chordata</taxon>
        <taxon>Craniata</taxon>
        <taxon>Vertebrata</taxon>
        <taxon>Euteleostomi</taxon>
        <taxon>Mammalia</taxon>
        <taxon>Eutheria</taxon>
        <taxon>Euarchontoglires</taxon>
        <taxon>Glires</taxon>
        <taxon>Rodentia</taxon>
        <taxon>Sciuromorpha</taxon>
        <taxon>Sciuridae</taxon>
        <taxon>Xerinae</taxon>
        <taxon>Marmotini</taxon>
        <taxon>Marmota</taxon>
    </lineage>
</organism>
<reference evidence="2" key="1">
    <citation type="submission" date="2020-08" db="EMBL/GenBank/DDBJ databases">
        <authorList>
            <person name="Shumante A."/>
            <person name="Zimin A.V."/>
            <person name="Puiu D."/>
            <person name="Salzberg S.L."/>
        </authorList>
    </citation>
    <scope>NUCLEOTIDE SEQUENCE</scope>
    <source>
        <strain evidence="2">WC2-LM</strain>
        <tissue evidence="2">Liver</tissue>
    </source>
</reference>
<dbReference type="AlphaFoldDB" id="A0A834QZR6"/>
<gene>
    <name evidence="2" type="ORF">GHT09_000042</name>
</gene>
<comment type="caution">
    <text evidence="2">The sequence shown here is derived from an EMBL/GenBank/DDBJ whole genome shotgun (WGS) entry which is preliminary data.</text>
</comment>
<evidence type="ECO:0000313" key="2">
    <source>
        <dbReference type="EMBL" id="KAF7487525.1"/>
    </source>
</evidence>
<evidence type="ECO:0000256" key="1">
    <source>
        <dbReference type="SAM" id="MobiDB-lite"/>
    </source>
</evidence>
<sequence length="152" mass="16218">MGRGCSRASETLEKEAPGETNPDLGQVPPPTLLGSGERNRSGRAAYRLHFPQCTRGAGLVGPSDWNRASSARGQRRLPSCARGRVRGGKGKSVPNCCHVCVRKGTWPRETAPPGLARPDTYTPPGVRQRAVTGTLCASWFPPPQTESPKDGC</sequence>